<accession>A0A0B0PTP7</accession>
<keyword evidence="2" id="KW-1185">Reference proteome</keyword>
<sequence>MVASNRIHAHQFPFMWPNMHVHVEANYTLITTQKQHTLLTNTFPYCNSIHIYHFLHNQNIIISKYIP</sequence>
<organism evidence="1 2">
    <name type="scientific">Gossypium arboreum</name>
    <name type="common">Tree cotton</name>
    <name type="synonym">Gossypium nanking</name>
    <dbReference type="NCBI Taxonomy" id="29729"/>
    <lineage>
        <taxon>Eukaryota</taxon>
        <taxon>Viridiplantae</taxon>
        <taxon>Streptophyta</taxon>
        <taxon>Embryophyta</taxon>
        <taxon>Tracheophyta</taxon>
        <taxon>Spermatophyta</taxon>
        <taxon>Magnoliopsida</taxon>
        <taxon>eudicotyledons</taxon>
        <taxon>Gunneridae</taxon>
        <taxon>Pentapetalae</taxon>
        <taxon>rosids</taxon>
        <taxon>malvids</taxon>
        <taxon>Malvales</taxon>
        <taxon>Malvaceae</taxon>
        <taxon>Malvoideae</taxon>
        <taxon>Gossypium</taxon>
    </lineage>
</organism>
<dbReference type="EMBL" id="KN452354">
    <property type="protein sequence ID" value="KHG29833.1"/>
    <property type="molecule type" value="Genomic_DNA"/>
</dbReference>
<proteinExistence type="predicted"/>
<dbReference type="AlphaFoldDB" id="A0A0B0PTP7"/>
<reference evidence="2" key="1">
    <citation type="submission" date="2014-09" db="EMBL/GenBank/DDBJ databases">
        <authorList>
            <person name="Mudge J."/>
            <person name="Ramaraj T."/>
            <person name="Lindquist I.E."/>
            <person name="Bharti A.K."/>
            <person name="Sundararajan A."/>
            <person name="Cameron C.T."/>
            <person name="Woodward J.E."/>
            <person name="May G.D."/>
            <person name="Brubaker C."/>
            <person name="Broadhvest J."/>
            <person name="Wilkins T.A."/>
        </authorList>
    </citation>
    <scope>NUCLEOTIDE SEQUENCE</scope>
    <source>
        <strain evidence="2">cv. AKA8401</strain>
    </source>
</reference>
<name>A0A0B0PTP7_GOSAR</name>
<gene>
    <name evidence="1" type="ORF">F383_14297</name>
</gene>
<evidence type="ECO:0000313" key="1">
    <source>
        <dbReference type="EMBL" id="KHG29833.1"/>
    </source>
</evidence>
<dbReference type="Proteomes" id="UP000032142">
    <property type="component" value="Unassembled WGS sequence"/>
</dbReference>
<protein>
    <submittedName>
        <fullName evidence="1">Uncharacterized protein</fullName>
    </submittedName>
</protein>
<evidence type="ECO:0000313" key="2">
    <source>
        <dbReference type="Proteomes" id="UP000032142"/>
    </source>
</evidence>